<dbReference type="EMBL" id="PRDL01000001">
    <property type="protein sequence ID" value="MBE8718116.1"/>
    <property type="molecule type" value="Genomic_DNA"/>
</dbReference>
<dbReference type="CDD" id="cd00082">
    <property type="entry name" value="HisKA"/>
    <property type="match status" value="1"/>
</dbReference>
<dbReference type="PRINTS" id="PR00344">
    <property type="entry name" value="BCTRLSENSOR"/>
</dbReference>
<evidence type="ECO:0000259" key="9">
    <source>
        <dbReference type="PROSITE" id="PS50109"/>
    </source>
</evidence>
<reference evidence="11" key="1">
    <citation type="submission" date="2018-07" db="EMBL/GenBank/DDBJ databases">
        <title>Genome assembly of strain Ka43.</title>
        <authorList>
            <person name="Kukolya J."/>
            <person name="Nagy I."/>
            <person name="Horvath B."/>
            <person name="Toth A."/>
        </authorList>
    </citation>
    <scope>NUCLEOTIDE SEQUENCE</scope>
    <source>
        <strain evidence="11">KB43</strain>
    </source>
</reference>
<feature type="coiled-coil region" evidence="7">
    <location>
        <begin position="233"/>
        <end position="288"/>
    </location>
</feature>
<dbReference type="FunFam" id="1.10.287.130:FF:000070">
    <property type="entry name" value="Histidine kinase sensor protein"/>
    <property type="match status" value="1"/>
</dbReference>
<dbReference type="FunFam" id="3.30.565.10:FF:000006">
    <property type="entry name" value="Sensor histidine kinase WalK"/>
    <property type="match status" value="1"/>
</dbReference>
<gene>
    <name evidence="11" type="ORF">C4F51_13055</name>
</gene>
<dbReference type="SUPFAM" id="SSF55874">
    <property type="entry name" value="ATPase domain of HSP90 chaperone/DNA topoisomerase II/histidine kinase"/>
    <property type="match status" value="1"/>
</dbReference>
<dbReference type="Proteomes" id="UP000652567">
    <property type="component" value="Unassembled WGS sequence"/>
</dbReference>
<evidence type="ECO:0000256" key="7">
    <source>
        <dbReference type="SAM" id="Coils"/>
    </source>
</evidence>
<dbReference type="PANTHER" id="PTHR42878:SF15">
    <property type="entry name" value="BACTERIOPHYTOCHROME"/>
    <property type="match status" value="1"/>
</dbReference>
<dbReference type="InterPro" id="IPR005467">
    <property type="entry name" value="His_kinase_dom"/>
</dbReference>
<evidence type="ECO:0000313" key="11">
    <source>
        <dbReference type="EMBL" id="MBE8718116.1"/>
    </source>
</evidence>
<evidence type="ECO:0000256" key="4">
    <source>
        <dbReference type="ARBA" id="ARBA00022553"/>
    </source>
</evidence>
<proteinExistence type="predicted"/>
<keyword evidence="5" id="KW-0808">Transferase</keyword>
<dbReference type="InterPro" id="IPR003660">
    <property type="entry name" value="HAMP_dom"/>
</dbReference>
<feature type="domain" description="HAMP" evidence="10">
    <location>
        <begin position="184"/>
        <end position="241"/>
    </location>
</feature>
<dbReference type="SUPFAM" id="SSF47384">
    <property type="entry name" value="Homodimeric domain of signal transducing histidine kinase"/>
    <property type="match status" value="1"/>
</dbReference>
<dbReference type="GO" id="GO:0030295">
    <property type="term" value="F:protein kinase activator activity"/>
    <property type="evidence" value="ECO:0007669"/>
    <property type="project" value="TreeGrafter"/>
</dbReference>
<dbReference type="InterPro" id="IPR003661">
    <property type="entry name" value="HisK_dim/P_dom"/>
</dbReference>
<evidence type="ECO:0000256" key="6">
    <source>
        <dbReference type="ARBA" id="ARBA00022777"/>
    </source>
</evidence>
<dbReference type="SMART" id="SM00388">
    <property type="entry name" value="HisKA"/>
    <property type="match status" value="1"/>
</dbReference>
<feature type="domain" description="Histidine kinase" evidence="9">
    <location>
        <begin position="295"/>
        <end position="509"/>
    </location>
</feature>
<dbReference type="GO" id="GO:0007234">
    <property type="term" value="P:osmosensory signaling via phosphorelay pathway"/>
    <property type="evidence" value="ECO:0007669"/>
    <property type="project" value="TreeGrafter"/>
</dbReference>
<dbReference type="AlphaFoldDB" id="A0A928V728"/>
<dbReference type="GO" id="GO:0000155">
    <property type="term" value="F:phosphorelay sensor kinase activity"/>
    <property type="evidence" value="ECO:0007669"/>
    <property type="project" value="InterPro"/>
</dbReference>
<evidence type="ECO:0000256" key="8">
    <source>
        <dbReference type="SAM" id="Phobius"/>
    </source>
</evidence>
<dbReference type="InterPro" id="IPR036890">
    <property type="entry name" value="HATPase_C_sf"/>
</dbReference>
<dbReference type="InterPro" id="IPR033414">
    <property type="entry name" value="Sensor_dom"/>
</dbReference>
<dbReference type="Gene3D" id="3.30.565.10">
    <property type="entry name" value="Histidine kinase-like ATPase, C-terminal domain"/>
    <property type="match status" value="1"/>
</dbReference>
<dbReference type="RefSeq" id="WP_193910425.1">
    <property type="nucleotide sequence ID" value="NZ_PRDL01000001.1"/>
</dbReference>
<dbReference type="SMART" id="SM00387">
    <property type="entry name" value="HATPase_c"/>
    <property type="match status" value="1"/>
</dbReference>
<keyword evidence="12" id="KW-1185">Reference proteome</keyword>
<dbReference type="PANTHER" id="PTHR42878">
    <property type="entry name" value="TWO-COMPONENT HISTIDINE KINASE"/>
    <property type="match status" value="1"/>
</dbReference>
<name>A0A928V728_9GAMM</name>
<evidence type="ECO:0000313" key="12">
    <source>
        <dbReference type="Proteomes" id="UP000652567"/>
    </source>
</evidence>
<keyword evidence="6 11" id="KW-0418">Kinase</keyword>
<dbReference type="PROSITE" id="PS50885">
    <property type="entry name" value="HAMP"/>
    <property type="match status" value="1"/>
</dbReference>
<evidence type="ECO:0000256" key="2">
    <source>
        <dbReference type="ARBA" id="ARBA00004370"/>
    </source>
</evidence>
<sequence>MRVIEHKDNVISAIKGRSIARRLLVYIIFFSSFITLIATSIQLYTDFKRDVSVIESRLNEIESGYLASISASLWNMDVRQLELQMDGIKHLPDIQSVRVEEASEQFANPLQLTRGTPLTIRQISREYPIIHRVNDEDRMIGTLYVQASLTEVFKRLWEKVIVIFFSQGVKTFIVSLFILCIVYYLVTRHLTDIARYVRKVQVEEDGPHLQLQRNDKAENDELDDVVQAFNGMMSNLRKAYEDLRQTNAQLEIDILARKRAEQEVLYLNSVLEQKVRQRTAELEAANKELAAFSYSVSHDLRAPLRRIEGFRRILAEDYQQTIDDKGRHYLSRIEAGTHEMADMIDSFLRLSRTTQGEMDVKRYNISEMISLIIKGFQEREPERKVELRIEQEVYADVDKRFFEVMLTNLVDNAWKYSRQKTVTEIRFGTQQEEGECVYYVSDNGAGFDMNYAGRLFSPFARLHKAEEFEGTGIGLTTVQRIISRHGGQVRASSAPGEGATFYFTLWTREKNSGDGNHTASGRQS</sequence>
<evidence type="ECO:0000256" key="5">
    <source>
        <dbReference type="ARBA" id="ARBA00022679"/>
    </source>
</evidence>
<dbReference type="Gene3D" id="1.10.287.130">
    <property type="match status" value="1"/>
</dbReference>
<feature type="transmembrane region" description="Helical" evidence="8">
    <location>
        <begin position="23"/>
        <end position="44"/>
    </location>
</feature>
<dbReference type="EC" id="2.7.13.3" evidence="3"/>
<evidence type="ECO:0000256" key="1">
    <source>
        <dbReference type="ARBA" id="ARBA00000085"/>
    </source>
</evidence>
<comment type="caution">
    <text evidence="11">The sequence shown here is derived from an EMBL/GenBank/DDBJ whole genome shotgun (WGS) entry which is preliminary data.</text>
</comment>
<dbReference type="Pfam" id="PF17149">
    <property type="entry name" value="CHASE5"/>
    <property type="match status" value="1"/>
</dbReference>
<evidence type="ECO:0000259" key="10">
    <source>
        <dbReference type="PROSITE" id="PS50885"/>
    </source>
</evidence>
<dbReference type="GO" id="GO:0000156">
    <property type="term" value="F:phosphorelay response regulator activity"/>
    <property type="evidence" value="ECO:0007669"/>
    <property type="project" value="TreeGrafter"/>
</dbReference>
<evidence type="ECO:0000256" key="3">
    <source>
        <dbReference type="ARBA" id="ARBA00012438"/>
    </source>
</evidence>
<dbReference type="Pfam" id="PF02518">
    <property type="entry name" value="HATPase_c"/>
    <property type="match status" value="1"/>
</dbReference>
<dbReference type="Gene3D" id="6.10.340.10">
    <property type="match status" value="1"/>
</dbReference>
<protein>
    <recommendedName>
        <fullName evidence="3">histidine kinase</fullName>
        <ecNumber evidence="3">2.7.13.3</ecNumber>
    </recommendedName>
</protein>
<organism evidence="11 12">
    <name type="scientific">Cellvibrio polysaccharolyticus</name>
    <dbReference type="NCBI Taxonomy" id="2082724"/>
    <lineage>
        <taxon>Bacteria</taxon>
        <taxon>Pseudomonadati</taxon>
        <taxon>Pseudomonadota</taxon>
        <taxon>Gammaproteobacteria</taxon>
        <taxon>Cellvibrionales</taxon>
        <taxon>Cellvibrionaceae</taxon>
        <taxon>Cellvibrio</taxon>
    </lineage>
</organism>
<keyword evidence="8" id="KW-0472">Membrane</keyword>
<dbReference type="InterPro" id="IPR036097">
    <property type="entry name" value="HisK_dim/P_sf"/>
</dbReference>
<keyword evidence="7" id="KW-0175">Coiled coil</keyword>
<keyword evidence="8" id="KW-0812">Transmembrane</keyword>
<dbReference type="GO" id="GO:0005886">
    <property type="term" value="C:plasma membrane"/>
    <property type="evidence" value="ECO:0007669"/>
    <property type="project" value="UniProtKB-ARBA"/>
</dbReference>
<accession>A0A928V728</accession>
<keyword evidence="8" id="KW-1133">Transmembrane helix</keyword>
<dbReference type="InterPro" id="IPR003594">
    <property type="entry name" value="HATPase_dom"/>
</dbReference>
<dbReference type="InterPro" id="IPR004358">
    <property type="entry name" value="Sig_transdc_His_kin-like_C"/>
</dbReference>
<keyword evidence="4" id="KW-0597">Phosphoprotein</keyword>
<comment type="catalytic activity">
    <reaction evidence="1">
        <text>ATP + protein L-histidine = ADP + protein N-phospho-L-histidine.</text>
        <dbReference type="EC" id="2.7.13.3"/>
    </reaction>
</comment>
<dbReference type="Pfam" id="PF00512">
    <property type="entry name" value="HisKA"/>
    <property type="match status" value="1"/>
</dbReference>
<feature type="transmembrane region" description="Helical" evidence="8">
    <location>
        <begin position="160"/>
        <end position="186"/>
    </location>
</feature>
<dbReference type="PROSITE" id="PS50109">
    <property type="entry name" value="HIS_KIN"/>
    <property type="match status" value="1"/>
</dbReference>
<dbReference type="InterPro" id="IPR050351">
    <property type="entry name" value="BphY/WalK/GraS-like"/>
</dbReference>
<comment type="subcellular location">
    <subcellularLocation>
        <location evidence="2">Membrane</location>
    </subcellularLocation>
</comment>